<comment type="caution">
    <text evidence="3">The sequence shown here is derived from an EMBL/GenBank/DDBJ whole genome shotgun (WGS) entry which is preliminary data.</text>
</comment>
<accession>A0AAD8W6T7</accession>
<feature type="domain" description="RNase H type-1" evidence="2">
    <location>
        <begin position="82"/>
        <end position="193"/>
    </location>
</feature>
<evidence type="ECO:0000313" key="4">
    <source>
        <dbReference type="Proteomes" id="UP001231189"/>
    </source>
</evidence>
<dbReference type="EMBL" id="JAUUTY010000004">
    <property type="protein sequence ID" value="KAK1645408.1"/>
    <property type="molecule type" value="Genomic_DNA"/>
</dbReference>
<reference evidence="3" key="1">
    <citation type="submission" date="2023-07" db="EMBL/GenBank/DDBJ databases">
        <title>A chromosome-level genome assembly of Lolium multiflorum.</title>
        <authorList>
            <person name="Chen Y."/>
            <person name="Copetti D."/>
            <person name="Kolliker R."/>
            <person name="Studer B."/>
        </authorList>
    </citation>
    <scope>NUCLEOTIDE SEQUENCE</scope>
    <source>
        <strain evidence="3">02402/16</strain>
        <tissue evidence="3">Leaf</tissue>
    </source>
</reference>
<dbReference type="PANTHER" id="PTHR47074:SF73">
    <property type="entry name" value="OS04G0448401 PROTEIN"/>
    <property type="match status" value="1"/>
</dbReference>
<dbReference type="Proteomes" id="UP001231189">
    <property type="component" value="Unassembled WGS sequence"/>
</dbReference>
<dbReference type="PANTHER" id="PTHR47074">
    <property type="entry name" value="BNAC02G40300D PROTEIN"/>
    <property type="match status" value="1"/>
</dbReference>
<name>A0AAD8W6T7_LOLMU</name>
<evidence type="ECO:0000256" key="1">
    <source>
        <dbReference type="SAM" id="MobiDB-lite"/>
    </source>
</evidence>
<dbReference type="SUPFAM" id="SSF53098">
    <property type="entry name" value="Ribonuclease H-like"/>
    <property type="match status" value="1"/>
</dbReference>
<sequence>MLEWIARLKPAELELVMTALYQLWLTRNDARDELIIEDPQRTARRIMALMEEWRAVTGSVKAPVVKERAHWRTPEVAWHKANADGAWTAEGNSGGGGVIVHDHNGMALACACYIFPTAKDPEAAELLTCRRALMLAKDMHVERVMLETDCMGAVNMIRDRGLDRSAHGPLVEEIKKLMKGFAMASVSHVHRSAMTRCSGGDGGVDGGDDDDDDGDDVPLDDDGDGVDFPLREGISPADSPAGELFSLWCSPPRRGGCNPS</sequence>
<dbReference type="Gene3D" id="3.30.420.10">
    <property type="entry name" value="Ribonuclease H-like superfamily/Ribonuclease H"/>
    <property type="match status" value="1"/>
</dbReference>
<evidence type="ECO:0000313" key="3">
    <source>
        <dbReference type="EMBL" id="KAK1645408.1"/>
    </source>
</evidence>
<organism evidence="3 4">
    <name type="scientific">Lolium multiflorum</name>
    <name type="common">Italian ryegrass</name>
    <name type="synonym">Lolium perenne subsp. multiflorum</name>
    <dbReference type="NCBI Taxonomy" id="4521"/>
    <lineage>
        <taxon>Eukaryota</taxon>
        <taxon>Viridiplantae</taxon>
        <taxon>Streptophyta</taxon>
        <taxon>Embryophyta</taxon>
        <taxon>Tracheophyta</taxon>
        <taxon>Spermatophyta</taxon>
        <taxon>Magnoliopsida</taxon>
        <taxon>Liliopsida</taxon>
        <taxon>Poales</taxon>
        <taxon>Poaceae</taxon>
        <taxon>BOP clade</taxon>
        <taxon>Pooideae</taxon>
        <taxon>Poodae</taxon>
        <taxon>Poeae</taxon>
        <taxon>Poeae Chloroplast Group 2 (Poeae type)</taxon>
        <taxon>Loliodinae</taxon>
        <taxon>Loliinae</taxon>
        <taxon>Lolium</taxon>
    </lineage>
</organism>
<evidence type="ECO:0000259" key="2">
    <source>
        <dbReference type="Pfam" id="PF13456"/>
    </source>
</evidence>
<dbReference type="AlphaFoldDB" id="A0AAD8W6T7"/>
<dbReference type="InterPro" id="IPR036397">
    <property type="entry name" value="RNaseH_sf"/>
</dbReference>
<dbReference type="InterPro" id="IPR052929">
    <property type="entry name" value="RNase_H-like_EbsB-rel"/>
</dbReference>
<proteinExistence type="predicted"/>
<dbReference type="GO" id="GO:0004523">
    <property type="term" value="F:RNA-DNA hybrid ribonuclease activity"/>
    <property type="evidence" value="ECO:0007669"/>
    <property type="project" value="InterPro"/>
</dbReference>
<dbReference type="CDD" id="cd06222">
    <property type="entry name" value="RNase_H_like"/>
    <property type="match status" value="1"/>
</dbReference>
<dbReference type="Pfam" id="PF13456">
    <property type="entry name" value="RVT_3"/>
    <property type="match status" value="1"/>
</dbReference>
<feature type="region of interest" description="Disordered" evidence="1">
    <location>
        <begin position="197"/>
        <end position="260"/>
    </location>
</feature>
<dbReference type="InterPro" id="IPR012337">
    <property type="entry name" value="RNaseH-like_sf"/>
</dbReference>
<dbReference type="InterPro" id="IPR002156">
    <property type="entry name" value="RNaseH_domain"/>
</dbReference>
<dbReference type="GO" id="GO:0003676">
    <property type="term" value="F:nucleic acid binding"/>
    <property type="evidence" value="ECO:0007669"/>
    <property type="project" value="InterPro"/>
</dbReference>
<feature type="compositionally biased region" description="Acidic residues" evidence="1">
    <location>
        <begin position="206"/>
        <end position="225"/>
    </location>
</feature>
<protein>
    <recommendedName>
        <fullName evidence="2">RNase H type-1 domain-containing protein</fullName>
    </recommendedName>
</protein>
<keyword evidence="4" id="KW-1185">Reference proteome</keyword>
<dbReference type="InterPro" id="IPR044730">
    <property type="entry name" value="RNase_H-like_dom_plant"/>
</dbReference>
<gene>
    <name evidence="3" type="ORF">QYE76_063213</name>
</gene>